<comment type="subcellular location">
    <subcellularLocation>
        <location evidence="10">Cell membrane</location>
        <topology evidence="10">Single-pass type II membrane protein</topology>
    </subcellularLocation>
    <subcellularLocation>
        <location evidence="1">Membrane</location>
    </subcellularLocation>
</comment>
<evidence type="ECO:0000256" key="6">
    <source>
        <dbReference type="ARBA" id="ARBA00022968"/>
    </source>
</evidence>
<dbReference type="GO" id="GO:0046872">
    <property type="term" value="F:metal ion binding"/>
    <property type="evidence" value="ECO:0007669"/>
    <property type="project" value="UniProtKB-KW"/>
</dbReference>
<evidence type="ECO:0000256" key="5">
    <source>
        <dbReference type="ARBA" id="ARBA00022748"/>
    </source>
</evidence>
<dbReference type="Proteomes" id="UP000663903">
    <property type="component" value="Chromosome"/>
</dbReference>
<dbReference type="InterPro" id="IPR004329">
    <property type="entry name" value="CcmE"/>
</dbReference>
<accession>A0A975H459</accession>
<organism evidence="12 13">
    <name type="scientific">Ottowia testudinis</name>
    <dbReference type="NCBI Taxonomy" id="2816950"/>
    <lineage>
        <taxon>Bacteria</taxon>
        <taxon>Pseudomonadati</taxon>
        <taxon>Pseudomonadota</taxon>
        <taxon>Betaproteobacteria</taxon>
        <taxon>Burkholderiales</taxon>
        <taxon>Comamonadaceae</taxon>
        <taxon>Ottowia</taxon>
    </lineage>
</organism>
<feature type="topological domain" description="Cytoplasmic" evidence="10">
    <location>
        <begin position="1"/>
        <end position="16"/>
    </location>
</feature>
<evidence type="ECO:0000256" key="4">
    <source>
        <dbReference type="ARBA" id="ARBA00022723"/>
    </source>
</evidence>
<keyword evidence="9 10" id="KW-0472">Membrane</keyword>
<gene>
    <name evidence="10 12" type="primary">ccmE</name>
    <name evidence="10" type="synonym">cycJ</name>
    <name evidence="12" type="ORF">J1M35_03420</name>
</gene>
<evidence type="ECO:0000256" key="7">
    <source>
        <dbReference type="ARBA" id="ARBA00022989"/>
    </source>
</evidence>
<dbReference type="InterPro" id="IPR036127">
    <property type="entry name" value="CcmE-like_sf"/>
</dbReference>
<feature type="binding site" description="covalent" evidence="10 11">
    <location>
        <position position="133"/>
    </location>
    <ligand>
        <name>heme</name>
        <dbReference type="ChEBI" id="CHEBI:30413"/>
    </ligand>
</feature>
<dbReference type="NCBIfam" id="NF009727">
    <property type="entry name" value="PRK13254.1-1"/>
    <property type="match status" value="1"/>
</dbReference>
<keyword evidence="8 10" id="KW-0408">Iron</keyword>
<evidence type="ECO:0000256" key="8">
    <source>
        <dbReference type="ARBA" id="ARBA00023004"/>
    </source>
</evidence>
<dbReference type="KEGG" id="otd:J1M35_03420"/>
<dbReference type="GO" id="GO:0005886">
    <property type="term" value="C:plasma membrane"/>
    <property type="evidence" value="ECO:0007669"/>
    <property type="project" value="UniProtKB-SubCell"/>
</dbReference>
<keyword evidence="3 10" id="KW-0812">Transmembrane</keyword>
<keyword evidence="4 10" id="KW-0479">Metal-binding</keyword>
<dbReference type="EMBL" id="CP071796">
    <property type="protein sequence ID" value="QTD45976.1"/>
    <property type="molecule type" value="Genomic_DNA"/>
</dbReference>
<name>A0A975H459_9BURK</name>
<keyword evidence="7 10" id="KW-1133">Transmembrane helix</keyword>
<comment type="similarity">
    <text evidence="10">Belongs to the CcmE/CycJ family.</text>
</comment>
<evidence type="ECO:0000256" key="11">
    <source>
        <dbReference type="PIRSR" id="PIRSR604329-50"/>
    </source>
</evidence>
<comment type="function">
    <text evidence="10">Heme chaperone required for the biogenesis of c-type cytochromes. Transiently binds heme delivered by CcmC and transfers the heme to apo-cytochromes in a process facilitated by CcmF and CcmH.</text>
</comment>
<keyword evidence="2 10" id="KW-0349">Heme</keyword>
<dbReference type="HAMAP" id="MF_01959">
    <property type="entry name" value="CcmE"/>
    <property type="match status" value="1"/>
</dbReference>
<keyword evidence="6 10" id="KW-0735">Signal-anchor</keyword>
<evidence type="ECO:0000313" key="13">
    <source>
        <dbReference type="Proteomes" id="UP000663903"/>
    </source>
</evidence>
<protein>
    <recommendedName>
        <fullName evidence="10">Cytochrome c-type biogenesis protein CcmE</fullName>
    </recommendedName>
    <alternativeName>
        <fullName evidence="10">Cytochrome c maturation protein E</fullName>
    </alternativeName>
    <alternativeName>
        <fullName evidence="10">Heme chaperone CcmE</fullName>
    </alternativeName>
</protein>
<dbReference type="PANTHER" id="PTHR34128">
    <property type="entry name" value="CYTOCHROME C-TYPE BIOGENESIS PROTEIN CCME HOMOLOG, MITOCHONDRIAL"/>
    <property type="match status" value="1"/>
</dbReference>
<dbReference type="Pfam" id="PF03100">
    <property type="entry name" value="CcmE"/>
    <property type="match status" value="1"/>
</dbReference>
<proteinExistence type="inferred from homology"/>
<dbReference type="PANTHER" id="PTHR34128:SF2">
    <property type="entry name" value="CYTOCHROME C-TYPE BIOGENESIS PROTEIN CCME HOMOLOG, MITOCHONDRIAL"/>
    <property type="match status" value="1"/>
</dbReference>
<feature type="binding site" description="axial binding residue" evidence="10 11">
    <location>
        <position position="137"/>
    </location>
    <ligand>
        <name>heme</name>
        <dbReference type="ChEBI" id="CHEBI:30413"/>
    </ligand>
    <ligandPart>
        <name>Fe</name>
        <dbReference type="ChEBI" id="CHEBI:18248"/>
    </ligandPart>
</feature>
<keyword evidence="10" id="KW-1003">Cell membrane</keyword>
<evidence type="ECO:0000256" key="10">
    <source>
        <dbReference type="HAMAP-Rule" id="MF_01959"/>
    </source>
</evidence>
<keyword evidence="13" id="KW-1185">Reference proteome</keyword>
<dbReference type="Gene3D" id="2.40.50.140">
    <property type="entry name" value="Nucleic acid-binding proteins"/>
    <property type="match status" value="1"/>
</dbReference>
<dbReference type="InterPro" id="IPR012340">
    <property type="entry name" value="NA-bd_OB-fold"/>
</dbReference>
<dbReference type="GO" id="GO:0020037">
    <property type="term" value="F:heme binding"/>
    <property type="evidence" value="ECO:0007669"/>
    <property type="project" value="InterPro"/>
</dbReference>
<evidence type="ECO:0000256" key="3">
    <source>
        <dbReference type="ARBA" id="ARBA00022692"/>
    </source>
</evidence>
<dbReference type="GO" id="GO:0017003">
    <property type="term" value="P:protein-heme linkage"/>
    <property type="evidence" value="ECO:0007669"/>
    <property type="project" value="UniProtKB-UniRule"/>
</dbReference>
<evidence type="ECO:0000256" key="9">
    <source>
        <dbReference type="ARBA" id="ARBA00023136"/>
    </source>
</evidence>
<dbReference type="GO" id="GO:0017004">
    <property type="term" value="P:cytochrome complex assembly"/>
    <property type="evidence" value="ECO:0007669"/>
    <property type="project" value="UniProtKB-KW"/>
</dbReference>
<evidence type="ECO:0000313" key="12">
    <source>
        <dbReference type="EMBL" id="QTD45976.1"/>
    </source>
</evidence>
<sequence>MNTATASIRWTPRRKRLLFIAAALLLAGVAVALTLRAFNDNLVFFLTPTQVAQGQAQGKDGVRIGGLVQAGSIQRSAGGDLEVRFALTDMAHTVPVVYRGVLPDLFVEGKGAVAQGRLGADGQLIASEVLAKHDENYVAPGVEIRKP</sequence>
<evidence type="ECO:0000256" key="2">
    <source>
        <dbReference type="ARBA" id="ARBA00022617"/>
    </source>
</evidence>
<evidence type="ECO:0000256" key="1">
    <source>
        <dbReference type="ARBA" id="ARBA00004370"/>
    </source>
</evidence>
<dbReference type="AlphaFoldDB" id="A0A975H459"/>
<dbReference type="SUPFAM" id="SSF82093">
    <property type="entry name" value="Heme chaperone CcmE"/>
    <property type="match status" value="1"/>
</dbReference>
<dbReference type="RefSeq" id="WP_208009833.1">
    <property type="nucleotide sequence ID" value="NZ_CP071796.1"/>
</dbReference>
<dbReference type="NCBIfam" id="NF009729">
    <property type="entry name" value="PRK13254.1-3"/>
    <property type="match status" value="1"/>
</dbReference>
<keyword evidence="5 10" id="KW-0201">Cytochrome c-type biogenesis</keyword>
<reference evidence="12" key="1">
    <citation type="submission" date="2021-03" db="EMBL/GenBank/DDBJ databases">
        <title>Ottowia sp. 27C isolated from the cloaca of a Giant Asian pond turtle (Heosemys grandis).</title>
        <authorList>
            <person name="Spergser J."/>
            <person name="Busse H.-J."/>
        </authorList>
    </citation>
    <scope>NUCLEOTIDE SEQUENCE</scope>
    <source>
        <strain evidence="12">27C</strain>
    </source>
</reference>
<feature type="topological domain" description="Extracellular" evidence="10">
    <location>
        <begin position="38"/>
        <end position="147"/>
    </location>
</feature>